<dbReference type="InterPro" id="IPR019734">
    <property type="entry name" value="TPR_rpt"/>
</dbReference>
<feature type="domain" description="HP" evidence="4">
    <location>
        <begin position="443"/>
        <end position="507"/>
    </location>
</feature>
<evidence type="ECO:0000259" key="4">
    <source>
        <dbReference type="PROSITE" id="PS51089"/>
    </source>
</evidence>
<accession>A0A7S2MIU8</accession>
<organism evidence="5">
    <name type="scientific">Octactis speculum</name>
    <dbReference type="NCBI Taxonomy" id="3111310"/>
    <lineage>
        <taxon>Eukaryota</taxon>
        <taxon>Sar</taxon>
        <taxon>Stramenopiles</taxon>
        <taxon>Ochrophyta</taxon>
        <taxon>Dictyochophyceae</taxon>
        <taxon>Dictyochales</taxon>
        <taxon>Dictyochaceae</taxon>
        <taxon>Octactis</taxon>
    </lineage>
</organism>
<protein>
    <recommendedName>
        <fullName evidence="4">HP domain-containing protein</fullName>
    </recommendedName>
</protein>
<evidence type="ECO:0000256" key="2">
    <source>
        <dbReference type="ARBA" id="ARBA00022803"/>
    </source>
</evidence>
<dbReference type="InterPro" id="IPR036886">
    <property type="entry name" value="Villin_headpiece_dom_sf"/>
</dbReference>
<dbReference type="Gene3D" id="1.10.950.10">
    <property type="entry name" value="Villin headpiece domain"/>
    <property type="match status" value="1"/>
</dbReference>
<dbReference type="GO" id="GO:0007010">
    <property type="term" value="P:cytoskeleton organization"/>
    <property type="evidence" value="ECO:0007669"/>
    <property type="project" value="InterPro"/>
</dbReference>
<evidence type="ECO:0000256" key="1">
    <source>
        <dbReference type="ARBA" id="ARBA00022737"/>
    </source>
</evidence>
<dbReference type="InterPro" id="IPR050498">
    <property type="entry name" value="Ycf3"/>
</dbReference>
<dbReference type="SMART" id="SM00028">
    <property type="entry name" value="TPR"/>
    <property type="match status" value="5"/>
</dbReference>
<dbReference type="Gene3D" id="1.25.40.10">
    <property type="entry name" value="Tetratricopeptide repeat domain"/>
    <property type="match status" value="2"/>
</dbReference>
<evidence type="ECO:0000313" key="5">
    <source>
        <dbReference type="EMBL" id="CAD9485540.1"/>
    </source>
</evidence>
<keyword evidence="2 3" id="KW-0802">TPR repeat</keyword>
<dbReference type="Pfam" id="PF13432">
    <property type="entry name" value="TPR_16"/>
    <property type="match status" value="1"/>
</dbReference>
<feature type="repeat" description="TPR" evidence="3">
    <location>
        <begin position="75"/>
        <end position="108"/>
    </location>
</feature>
<keyword evidence="1" id="KW-0677">Repeat</keyword>
<proteinExistence type="predicted"/>
<dbReference type="PROSITE" id="PS51089">
    <property type="entry name" value="HP"/>
    <property type="match status" value="1"/>
</dbReference>
<dbReference type="Pfam" id="PF02209">
    <property type="entry name" value="VHP"/>
    <property type="match status" value="1"/>
</dbReference>
<dbReference type="SUPFAM" id="SSF48452">
    <property type="entry name" value="TPR-like"/>
    <property type="match status" value="1"/>
</dbReference>
<dbReference type="SMART" id="SM00153">
    <property type="entry name" value="VHP"/>
    <property type="match status" value="1"/>
</dbReference>
<dbReference type="PANTHER" id="PTHR44858:SF1">
    <property type="entry name" value="UDP-N-ACETYLGLUCOSAMINE--PEPTIDE N-ACETYLGLUCOSAMINYLTRANSFERASE SPINDLY-RELATED"/>
    <property type="match status" value="1"/>
</dbReference>
<reference evidence="5" key="1">
    <citation type="submission" date="2021-01" db="EMBL/GenBank/DDBJ databases">
        <authorList>
            <person name="Corre E."/>
            <person name="Pelletier E."/>
            <person name="Niang G."/>
            <person name="Scheremetjew M."/>
            <person name="Finn R."/>
            <person name="Kale V."/>
            <person name="Holt S."/>
            <person name="Cochrane G."/>
            <person name="Meng A."/>
            <person name="Brown T."/>
            <person name="Cohen L."/>
        </authorList>
    </citation>
    <scope>NUCLEOTIDE SEQUENCE</scope>
    <source>
        <strain evidence="5">CCMP1381</strain>
    </source>
</reference>
<gene>
    <name evidence="5" type="ORF">DSPE1174_LOCUS30795</name>
</gene>
<dbReference type="InterPro" id="IPR011990">
    <property type="entry name" value="TPR-like_helical_dom_sf"/>
</dbReference>
<dbReference type="PROSITE" id="PS50005">
    <property type="entry name" value="TPR"/>
    <property type="match status" value="1"/>
</dbReference>
<sequence>MLRAQKLKEAEEALRKIDLEDPCSTYLRFNVANQLGIIIMSQRRKMRNDGKTFYSCIPEAVQYFEVALEEKPDCIEAMNNLGQASLGMKKWIDAVEYFDMALAINSQLSTALFGKITCLQHLKRWEAAEASATSLIETLGDTDFRPWYIRGSAKYALQKYAEAANDITKARQIGGLPPKQILGIEKTLIKARSQQAKEVLFGQQLTEECIALCDLALGILPSINDPTCIEEKGNATFFKALALNVNEEPEKAVEVMQALVEENPDFRGARESLGQLALLMEDYSLAISSLEVALAGQKGPSRADLLYDLGVAYFKMSDLESSKSCFKRVLKDMNPDHEEAILALEVLEAITSGPPVIEGPDFIEGDFTGEKEGYTYSSKGPKGEGYYKDFREYLRKLGWSDDMIEKMMRTGGLGSNPIDIMQERIHDFSQMEVNTESGKPYEDPSDLVLAYQFLKSPGPYPEGVDPSIREQYIQDDEFQEVFGISKVEFSELGKWKQAKMKQDAELF</sequence>
<evidence type="ECO:0000256" key="3">
    <source>
        <dbReference type="PROSITE-ProRule" id="PRU00339"/>
    </source>
</evidence>
<dbReference type="InterPro" id="IPR003128">
    <property type="entry name" value="Villin_headpiece"/>
</dbReference>
<dbReference type="SUPFAM" id="SSF47050">
    <property type="entry name" value="VHP, Villin headpiece domain"/>
    <property type="match status" value="1"/>
</dbReference>
<dbReference type="PANTHER" id="PTHR44858">
    <property type="entry name" value="TETRATRICOPEPTIDE REPEAT PROTEIN 6"/>
    <property type="match status" value="1"/>
</dbReference>
<dbReference type="AlphaFoldDB" id="A0A7S2MIU8"/>
<name>A0A7S2MIU8_9STRA</name>
<dbReference type="GO" id="GO:0003779">
    <property type="term" value="F:actin binding"/>
    <property type="evidence" value="ECO:0007669"/>
    <property type="project" value="InterPro"/>
</dbReference>
<dbReference type="EMBL" id="HBGS01059009">
    <property type="protein sequence ID" value="CAD9485540.1"/>
    <property type="molecule type" value="Transcribed_RNA"/>
</dbReference>